<accession>A0A430L4V2</accession>
<name>A0A430L4V2_9HYPO</name>
<comment type="caution">
    <text evidence="1">The sequence shown here is derived from an EMBL/GenBank/DDBJ whole genome shotgun (WGS) entry which is preliminary data.</text>
</comment>
<keyword evidence="2" id="KW-1185">Reference proteome</keyword>
<evidence type="ECO:0000313" key="2">
    <source>
        <dbReference type="Proteomes" id="UP000287124"/>
    </source>
</evidence>
<protein>
    <submittedName>
        <fullName evidence="1">Uncharacterized protein</fullName>
    </submittedName>
</protein>
<reference evidence="1 2" key="1">
    <citation type="submission" date="2017-06" db="EMBL/GenBank/DDBJ databases">
        <title>Comparative genomic analysis of Ambrosia Fusariam Clade fungi.</title>
        <authorList>
            <person name="Stajich J.E."/>
            <person name="Carrillo J."/>
            <person name="Kijimoto T."/>
            <person name="Eskalen A."/>
            <person name="O'Donnell K."/>
            <person name="Kasson M."/>
        </authorList>
    </citation>
    <scope>NUCLEOTIDE SEQUENCE [LARGE SCALE GENOMIC DNA]</scope>
    <source>
        <strain evidence="1 2">UCR1854</strain>
    </source>
</reference>
<gene>
    <name evidence="1" type="ORF">BHE90_014825</name>
</gene>
<dbReference type="Proteomes" id="UP000287124">
    <property type="component" value="Unassembled WGS sequence"/>
</dbReference>
<evidence type="ECO:0000313" key="1">
    <source>
        <dbReference type="EMBL" id="RTE70771.1"/>
    </source>
</evidence>
<dbReference type="EMBL" id="MIKF01000426">
    <property type="protein sequence ID" value="RTE70771.1"/>
    <property type="molecule type" value="Genomic_DNA"/>
</dbReference>
<dbReference type="AlphaFoldDB" id="A0A430L4V2"/>
<proteinExistence type="predicted"/>
<organism evidence="1 2">
    <name type="scientific">Fusarium euwallaceae</name>
    <dbReference type="NCBI Taxonomy" id="1147111"/>
    <lineage>
        <taxon>Eukaryota</taxon>
        <taxon>Fungi</taxon>
        <taxon>Dikarya</taxon>
        <taxon>Ascomycota</taxon>
        <taxon>Pezizomycotina</taxon>
        <taxon>Sordariomycetes</taxon>
        <taxon>Hypocreomycetidae</taxon>
        <taxon>Hypocreales</taxon>
        <taxon>Nectriaceae</taxon>
        <taxon>Fusarium</taxon>
        <taxon>Fusarium solani species complex</taxon>
    </lineage>
</organism>
<sequence length="234" mass="26718">MEQLSFQQPLENPRACQKFRVATQHAIRHPLSGWFKSSKPTASRIEVHLDHHPDSHPDLEAFVMPDDFSGLDHASFFGVGHDLTTHTRMLEVSQLFYGMRKEIERQKSMLSSATVDQFRKRKTSLPENVRLSIQDKRYGDLLLPLIFEQPTAQGLNNYVIACLVLTKHHVNGLQRYGLQETFPRLFESVVGVISAQSKTIDLIDNIVIQKLNVIQDPISDRLKGKSPESNHRVN</sequence>